<sequence length="278" mass="30150">MNLPIPMPETMHMHRLRPVAISHPSRGVGDAFLFTLVVKDDRMNPVIRRILLLGLLVLVLVSAYYLLKELGMLATVTDVDELKAWISELGYWGPVTIIVLMAIAIIINPIPSAPIALAAGAAYGHTWGTVYVVAGAASGAMGAFWIARLLGYELMVRVFGSRLRLGWLGSQNFLMGMVFVSRLIPFLSFDLVSYGAGLTPITTWRFALATLTGLIPASFLLAHFGGELTSSSLEQVLASVLLLGGLTLVPIIATILVKWHGRRVTDRIDVSGKSTVDR</sequence>
<dbReference type="PATRIC" id="fig|1048808.3.peg.2852"/>
<dbReference type="GO" id="GO:0005886">
    <property type="term" value="C:plasma membrane"/>
    <property type="evidence" value="ECO:0007669"/>
    <property type="project" value="UniProtKB-SubCell"/>
</dbReference>
<dbReference type="PANTHER" id="PTHR12677">
    <property type="entry name" value="GOLGI APPARATUS MEMBRANE PROTEIN TVP38-RELATED"/>
    <property type="match status" value="1"/>
</dbReference>
<evidence type="ECO:0000256" key="4">
    <source>
        <dbReference type="ARBA" id="ARBA00022989"/>
    </source>
</evidence>
<evidence type="ECO:0000256" key="5">
    <source>
        <dbReference type="ARBA" id="ARBA00023136"/>
    </source>
</evidence>
<proteinExistence type="inferred from homology"/>
<evidence type="ECO:0000256" key="3">
    <source>
        <dbReference type="ARBA" id="ARBA00022692"/>
    </source>
</evidence>
<dbReference type="PANTHER" id="PTHR12677:SF59">
    <property type="entry name" value="GOLGI APPARATUS MEMBRANE PROTEIN TVP38-RELATED"/>
    <property type="match status" value="1"/>
</dbReference>
<keyword evidence="3 6" id="KW-0812">Transmembrane</keyword>
<evidence type="ECO:0000256" key="6">
    <source>
        <dbReference type="RuleBase" id="RU366058"/>
    </source>
</evidence>
<dbReference type="Pfam" id="PF09335">
    <property type="entry name" value="VTT_dom"/>
    <property type="match status" value="1"/>
</dbReference>
<feature type="transmembrane region" description="Helical" evidence="6">
    <location>
        <begin position="91"/>
        <end position="110"/>
    </location>
</feature>
<evidence type="ECO:0000313" key="8">
    <source>
        <dbReference type="EMBL" id="EGV50187.1"/>
    </source>
</evidence>
<keyword evidence="2 6" id="KW-1003">Cell membrane</keyword>
<gene>
    <name evidence="8" type="ORF">Rifp1Sym_dv00040</name>
</gene>
<protein>
    <recommendedName>
        <fullName evidence="6">TVP38/TMEM64 family membrane protein</fullName>
    </recommendedName>
</protein>
<feature type="transmembrane region" description="Helical" evidence="6">
    <location>
        <begin position="50"/>
        <end position="67"/>
    </location>
</feature>
<evidence type="ECO:0000259" key="7">
    <source>
        <dbReference type="Pfam" id="PF09335"/>
    </source>
</evidence>
<dbReference type="InterPro" id="IPR032816">
    <property type="entry name" value="VTT_dom"/>
</dbReference>
<comment type="similarity">
    <text evidence="6">Belongs to the TVP38/TMEM64 family.</text>
</comment>
<dbReference type="Proteomes" id="UP000004491">
    <property type="component" value="Unassembled WGS sequence"/>
</dbReference>
<dbReference type="AlphaFoldDB" id="G2DGR5"/>
<organism evidence="8 9">
    <name type="scientific">endosymbiont of Riftia pachyptila</name>
    <name type="common">vent Ph05</name>
    <dbReference type="NCBI Taxonomy" id="1048808"/>
    <lineage>
        <taxon>Bacteria</taxon>
        <taxon>Pseudomonadati</taxon>
        <taxon>Pseudomonadota</taxon>
        <taxon>Gammaproteobacteria</taxon>
        <taxon>sulfur-oxidizing symbionts</taxon>
    </lineage>
</organism>
<evidence type="ECO:0000313" key="9">
    <source>
        <dbReference type="Proteomes" id="UP000004491"/>
    </source>
</evidence>
<feature type="transmembrane region" description="Helical" evidence="6">
    <location>
        <begin position="172"/>
        <end position="192"/>
    </location>
</feature>
<feature type="transmembrane region" description="Helical" evidence="6">
    <location>
        <begin position="236"/>
        <end position="257"/>
    </location>
</feature>
<name>G2DGR5_9GAMM</name>
<accession>G2DGR5</accession>
<feature type="transmembrane region" description="Helical" evidence="6">
    <location>
        <begin position="204"/>
        <end position="224"/>
    </location>
</feature>
<keyword evidence="4 6" id="KW-1133">Transmembrane helix</keyword>
<evidence type="ECO:0000256" key="2">
    <source>
        <dbReference type="ARBA" id="ARBA00022475"/>
    </source>
</evidence>
<feature type="transmembrane region" description="Helical" evidence="6">
    <location>
        <begin position="130"/>
        <end position="152"/>
    </location>
</feature>
<feature type="domain" description="VTT" evidence="7">
    <location>
        <begin position="110"/>
        <end position="225"/>
    </location>
</feature>
<comment type="subcellular location">
    <subcellularLocation>
        <location evidence="1 6">Cell membrane</location>
        <topology evidence="1 6">Multi-pass membrane protein</topology>
    </subcellularLocation>
</comment>
<keyword evidence="9" id="KW-1185">Reference proteome</keyword>
<dbReference type="EMBL" id="AFOC01000101">
    <property type="protein sequence ID" value="EGV50187.1"/>
    <property type="molecule type" value="Genomic_DNA"/>
</dbReference>
<evidence type="ECO:0000256" key="1">
    <source>
        <dbReference type="ARBA" id="ARBA00004651"/>
    </source>
</evidence>
<keyword evidence="5 6" id="KW-0472">Membrane</keyword>
<reference evidence="8" key="1">
    <citation type="journal article" date="2011" name="ISME J.">
        <title>The endosymbionts of the deep-sea tubeworms Riftia pachyptila and Tevnia jerichonana share an identical physiology as revealed by proteogenomic analyses.</title>
        <authorList>
            <person name="Gardebrecht A."/>
            <person name="Markert S."/>
            <person name="Felbeck H."/>
            <person name="Thuermer A."/>
            <person name="Albrecht D."/>
            <person name="Wollherr A."/>
            <person name="Kabisch J."/>
            <person name="Lehmann R."/>
            <person name="Daniel R."/>
            <person name="Liesegang H."/>
            <person name="Hecker M."/>
            <person name="Sievert S.M."/>
            <person name="Schweder T."/>
        </authorList>
    </citation>
    <scope>NUCLEOTIDE SEQUENCE [LARGE SCALE GENOMIC DNA]</scope>
</reference>
<comment type="caution">
    <text evidence="8">The sequence shown here is derived from an EMBL/GenBank/DDBJ whole genome shotgun (WGS) entry which is preliminary data.</text>
</comment>
<dbReference type="InterPro" id="IPR015414">
    <property type="entry name" value="TMEM64"/>
</dbReference>